<feature type="transmembrane region" description="Helical" evidence="6">
    <location>
        <begin position="6"/>
        <end position="23"/>
    </location>
</feature>
<dbReference type="Gene3D" id="3.10.450.240">
    <property type="match status" value="1"/>
</dbReference>
<dbReference type="RefSeq" id="WP_320507031.1">
    <property type="nucleotide sequence ID" value="NZ_JAXCLW010000001.1"/>
</dbReference>
<dbReference type="SMART" id="SM00978">
    <property type="entry name" value="Tim44"/>
    <property type="match status" value="1"/>
</dbReference>
<evidence type="ECO:0000256" key="3">
    <source>
        <dbReference type="ARBA" id="ARBA00022946"/>
    </source>
</evidence>
<dbReference type="InterPro" id="IPR016985">
    <property type="entry name" value="UCP031890_Tim44-rel"/>
</dbReference>
<evidence type="ECO:0000256" key="2">
    <source>
        <dbReference type="ARBA" id="ARBA00009597"/>
    </source>
</evidence>
<dbReference type="PIRSF" id="PIRSF031890">
    <property type="entry name" value="UCP031890_transporter_Tim44"/>
    <property type="match status" value="1"/>
</dbReference>
<evidence type="ECO:0000256" key="5">
    <source>
        <dbReference type="SAM" id="MobiDB-lite"/>
    </source>
</evidence>
<evidence type="ECO:0000259" key="7">
    <source>
        <dbReference type="SMART" id="SM00978"/>
    </source>
</evidence>
<evidence type="ECO:0000256" key="1">
    <source>
        <dbReference type="ARBA" id="ARBA00004370"/>
    </source>
</evidence>
<dbReference type="PANTHER" id="PTHR10721:SF1">
    <property type="entry name" value="MITOCHONDRIAL IMPORT INNER MEMBRANE TRANSLOCASE SUBUNIT TIM44"/>
    <property type="match status" value="1"/>
</dbReference>
<keyword evidence="6" id="KW-1133">Transmembrane helix</keyword>
<keyword evidence="9" id="KW-1185">Reference proteome</keyword>
<dbReference type="InterPro" id="IPR039544">
    <property type="entry name" value="Tim44-like"/>
</dbReference>
<dbReference type="PANTHER" id="PTHR10721">
    <property type="entry name" value="MITOCHONDRIAL IMPORT INNER MEMBRANE TRANSLOCASE SUBUNIT TIM44"/>
    <property type="match status" value="1"/>
</dbReference>
<comment type="similarity">
    <text evidence="2">Belongs to the Tim44 family.</text>
</comment>
<dbReference type="InterPro" id="IPR007379">
    <property type="entry name" value="Tim44-like_dom"/>
</dbReference>
<keyword evidence="6" id="KW-0812">Transmembrane</keyword>
<comment type="caution">
    <text evidence="8">The sequence shown here is derived from an EMBL/GenBank/DDBJ whole genome shotgun (WGS) entry which is preliminary data.</text>
</comment>
<feature type="compositionally biased region" description="Basic and acidic residues" evidence="5">
    <location>
        <begin position="59"/>
        <end position="75"/>
    </location>
</feature>
<dbReference type="InterPro" id="IPR032710">
    <property type="entry name" value="NTF2-like_dom_sf"/>
</dbReference>
<organism evidence="8 9">
    <name type="scientific">Dongia soli</name>
    <dbReference type="NCBI Taxonomy" id="600628"/>
    <lineage>
        <taxon>Bacteria</taxon>
        <taxon>Pseudomonadati</taxon>
        <taxon>Pseudomonadota</taxon>
        <taxon>Alphaproteobacteria</taxon>
        <taxon>Rhodospirillales</taxon>
        <taxon>Dongiaceae</taxon>
        <taxon>Dongia</taxon>
    </lineage>
</organism>
<accession>A0ABU5E7W0</accession>
<evidence type="ECO:0000256" key="6">
    <source>
        <dbReference type="SAM" id="Phobius"/>
    </source>
</evidence>
<feature type="domain" description="Tim44-like" evidence="7">
    <location>
        <begin position="102"/>
        <end position="252"/>
    </location>
</feature>
<gene>
    <name evidence="8" type="ORF">SMD27_03990</name>
</gene>
<keyword evidence="4 6" id="KW-0472">Membrane</keyword>
<protein>
    <submittedName>
        <fullName evidence="8">Tim44/TimA family putative adaptor protein</fullName>
    </submittedName>
</protein>
<keyword evidence="3" id="KW-0809">Transit peptide</keyword>
<dbReference type="EMBL" id="JAXCLW010000001">
    <property type="protein sequence ID" value="MDY0881992.1"/>
    <property type="molecule type" value="Genomic_DNA"/>
</dbReference>
<dbReference type="NCBIfam" id="NF033779">
    <property type="entry name" value="Tim44_TimA_adap"/>
    <property type="match status" value="1"/>
</dbReference>
<comment type="subcellular location">
    <subcellularLocation>
        <location evidence="1">Membrane</location>
    </subcellularLocation>
</comment>
<dbReference type="SUPFAM" id="SSF54427">
    <property type="entry name" value="NTF2-like"/>
    <property type="match status" value="1"/>
</dbReference>
<name>A0ABU5E7W0_9PROT</name>
<evidence type="ECO:0000256" key="4">
    <source>
        <dbReference type="ARBA" id="ARBA00023136"/>
    </source>
</evidence>
<feature type="region of interest" description="Disordered" evidence="5">
    <location>
        <begin position="31"/>
        <end position="83"/>
    </location>
</feature>
<dbReference type="Proteomes" id="UP001279642">
    <property type="component" value="Unassembled WGS sequence"/>
</dbReference>
<evidence type="ECO:0000313" key="8">
    <source>
        <dbReference type="EMBL" id="MDY0881992.1"/>
    </source>
</evidence>
<evidence type="ECO:0000313" key="9">
    <source>
        <dbReference type="Proteomes" id="UP001279642"/>
    </source>
</evidence>
<reference evidence="8 9" key="1">
    <citation type="journal article" date="2016" name="Antonie Van Leeuwenhoek">
        <title>Dongia soli sp. nov., isolated from soil from Dokdo, Korea.</title>
        <authorList>
            <person name="Kim D.U."/>
            <person name="Lee H."/>
            <person name="Kim H."/>
            <person name="Kim S.G."/>
            <person name="Ka J.O."/>
        </authorList>
    </citation>
    <scope>NUCLEOTIDE SEQUENCE [LARGE SCALE GENOMIC DNA]</scope>
    <source>
        <strain evidence="8 9">D78</strain>
    </source>
</reference>
<sequence>MPLDLIFFAIVAVFLGWRLYTVLGRRTGNERSFDPFAKSNRDNAGANGGRGNETANDTGRADSGRGQDRLPEDGQKPAGNVVQLPRDQRRIEAAIAALPEEVRRGLEAIGKADANFNPVEFVTGAKIAFDMILTAFAKGDSLALRPLLNDEVYRNFNNAILERQKLNHKLSTTLVGIISHDIVSAELIGEGSRQEARIAIKFTSQQINVTTDSAGEVVDGSASDVATIVDVWTFARQVKARDPNWQLIATDSPQH</sequence>
<proteinExistence type="inferred from homology"/>
<dbReference type="Pfam" id="PF04280">
    <property type="entry name" value="Tim44"/>
    <property type="match status" value="1"/>
</dbReference>